<evidence type="ECO:0000313" key="8">
    <source>
        <dbReference type="Proteomes" id="UP000243217"/>
    </source>
</evidence>
<evidence type="ECO:0000256" key="5">
    <source>
        <dbReference type="ARBA" id="ARBA00022840"/>
    </source>
</evidence>
<dbReference type="STRING" id="74557.A0A1W0ABL6"/>
<name>A0A1W0ABL6_9STRA</name>
<evidence type="ECO:0000256" key="4">
    <source>
        <dbReference type="ARBA" id="ARBA00022777"/>
    </source>
</evidence>
<dbReference type="PANTHER" id="PTHR24345">
    <property type="entry name" value="SERINE/THREONINE-PROTEIN KINASE PLK"/>
    <property type="match status" value="1"/>
</dbReference>
<dbReference type="GO" id="GO:0004674">
    <property type="term" value="F:protein serine/threonine kinase activity"/>
    <property type="evidence" value="ECO:0007669"/>
    <property type="project" value="UniProtKB-KW"/>
</dbReference>
<evidence type="ECO:0000256" key="1">
    <source>
        <dbReference type="ARBA" id="ARBA00022527"/>
    </source>
</evidence>
<keyword evidence="4 7" id="KW-0418">Kinase</keyword>
<protein>
    <submittedName>
        <fullName evidence="7">Kinase</fullName>
    </submittedName>
</protein>
<reference evidence="7 8" key="1">
    <citation type="journal article" date="2014" name="Genome Biol. Evol.">
        <title>The secreted proteins of Achlya hypogyna and Thraustotheca clavata identify the ancestral oomycete secretome and reveal gene acquisitions by horizontal gene transfer.</title>
        <authorList>
            <person name="Misner I."/>
            <person name="Blouin N."/>
            <person name="Leonard G."/>
            <person name="Richards T.A."/>
            <person name="Lane C.E."/>
        </authorList>
    </citation>
    <scope>NUCLEOTIDE SEQUENCE [LARGE SCALE GENOMIC DNA]</scope>
    <source>
        <strain evidence="7 8">ATCC 34112</strain>
    </source>
</reference>
<sequence>MEWVRELTHSKRSSVHLYRLMHSFVAVKHVDAKRVYLRGENDEFAEPRVHRILSKANHPNIVELYGERSLNDGTIELIMEYCPEGSLFDVLSAMPNQQFPTEIARVFFQQIVAGVAYMHGEGYAHRDLSLENILVDSNHVCKIADFGDVIGVDHVCTDRAGKLFYMAPEVYNGEYYIPGEADIWSLGVMLFTMLTGHPLFFKADESDPNYSILISDGFDALVQKLGMALPSMEMDIIEQMLEIDPEERITIEELITHEYIAQTSRITATPAVRSPSKAIRHQRGYRYHPYDVRTNAAKHKRLEKFEAIMFNIL</sequence>
<dbReference type="GO" id="GO:0005524">
    <property type="term" value="F:ATP binding"/>
    <property type="evidence" value="ECO:0007669"/>
    <property type="project" value="UniProtKB-KW"/>
</dbReference>
<dbReference type="FunFam" id="1.10.510.10:FF:000571">
    <property type="entry name" value="Maternal embryonic leucine zipper kinase"/>
    <property type="match status" value="1"/>
</dbReference>
<dbReference type="InterPro" id="IPR000719">
    <property type="entry name" value="Prot_kinase_dom"/>
</dbReference>
<gene>
    <name evidence="7" type="ORF">THRCLA_00423</name>
</gene>
<keyword evidence="8" id="KW-1185">Reference proteome</keyword>
<comment type="caution">
    <text evidence="7">The sequence shown here is derived from an EMBL/GenBank/DDBJ whole genome shotgun (WGS) entry which is preliminary data.</text>
</comment>
<dbReference type="InterPro" id="IPR011009">
    <property type="entry name" value="Kinase-like_dom_sf"/>
</dbReference>
<dbReference type="OrthoDB" id="248923at2759"/>
<dbReference type="PROSITE" id="PS50011">
    <property type="entry name" value="PROTEIN_KINASE_DOM"/>
    <property type="match status" value="1"/>
</dbReference>
<dbReference type="SUPFAM" id="SSF56112">
    <property type="entry name" value="Protein kinase-like (PK-like)"/>
    <property type="match status" value="1"/>
</dbReference>
<dbReference type="EMBL" id="JNBS01000227">
    <property type="protein sequence ID" value="OQS07581.1"/>
    <property type="molecule type" value="Genomic_DNA"/>
</dbReference>
<dbReference type="Proteomes" id="UP000243217">
    <property type="component" value="Unassembled WGS sequence"/>
</dbReference>
<accession>A0A1W0ABL6</accession>
<dbReference type="Pfam" id="PF00069">
    <property type="entry name" value="Pkinase"/>
    <property type="match status" value="1"/>
</dbReference>
<dbReference type="Gene3D" id="1.10.510.10">
    <property type="entry name" value="Transferase(Phosphotransferase) domain 1"/>
    <property type="match status" value="1"/>
</dbReference>
<keyword evidence="3" id="KW-0547">Nucleotide-binding</keyword>
<organism evidence="7 8">
    <name type="scientific">Thraustotheca clavata</name>
    <dbReference type="NCBI Taxonomy" id="74557"/>
    <lineage>
        <taxon>Eukaryota</taxon>
        <taxon>Sar</taxon>
        <taxon>Stramenopiles</taxon>
        <taxon>Oomycota</taxon>
        <taxon>Saprolegniomycetes</taxon>
        <taxon>Saprolegniales</taxon>
        <taxon>Achlyaceae</taxon>
        <taxon>Thraustotheca</taxon>
    </lineage>
</organism>
<evidence type="ECO:0000313" key="7">
    <source>
        <dbReference type="EMBL" id="OQS07581.1"/>
    </source>
</evidence>
<dbReference type="AlphaFoldDB" id="A0A1W0ABL6"/>
<feature type="domain" description="Protein kinase" evidence="6">
    <location>
        <begin position="1"/>
        <end position="260"/>
    </location>
</feature>
<keyword evidence="5" id="KW-0067">ATP-binding</keyword>
<proteinExistence type="predicted"/>
<dbReference type="PANTHER" id="PTHR24345:SF91">
    <property type="entry name" value="SERINE_THREONINE-PROTEIN KINASE PLK4"/>
    <property type="match status" value="1"/>
</dbReference>
<evidence type="ECO:0000259" key="6">
    <source>
        <dbReference type="PROSITE" id="PS50011"/>
    </source>
</evidence>
<keyword evidence="1" id="KW-0723">Serine/threonine-protein kinase</keyword>
<evidence type="ECO:0000256" key="2">
    <source>
        <dbReference type="ARBA" id="ARBA00022679"/>
    </source>
</evidence>
<evidence type="ECO:0000256" key="3">
    <source>
        <dbReference type="ARBA" id="ARBA00022741"/>
    </source>
</evidence>
<keyword evidence="2" id="KW-0808">Transferase</keyword>
<dbReference type="GO" id="GO:0005634">
    <property type="term" value="C:nucleus"/>
    <property type="evidence" value="ECO:0007669"/>
    <property type="project" value="TreeGrafter"/>
</dbReference>